<evidence type="ECO:0000256" key="3">
    <source>
        <dbReference type="ARBA" id="ARBA00022553"/>
    </source>
</evidence>
<dbReference type="PRINTS" id="PR00344">
    <property type="entry name" value="BCTRLSENSOR"/>
</dbReference>
<evidence type="ECO:0000256" key="1">
    <source>
        <dbReference type="ARBA" id="ARBA00000085"/>
    </source>
</evidence>
<keyword evidence="5" id="KW-0067">ATP-binding</keyword>
<proteinExistence type="predicted"/>
<dbReference type="PANTHER" id="PTHR43547">
    <property type="entry name" value="TWO-COMPONENT HISTIDINE KINASE"/>
    <property type="match status" value="1"/>
</dbReference>
<dbReference type="EC" id="2.7.13.3" evidence="2"/>
<name>A0A6C0R9T7_9BACT</name>
<dbReference type="RefSeq" id="WP_163344407.1">
    <property type="nucleotide sequence ID" value="NZ_CP048409.1"/>
</dbReference>
<organism evidence="5 6">
    <name type="scientific">Draconibacterium halophilum</name>
    <dbReference type="NCBI Taxonomy" id="2706887"/>
    <lineage>
        <taxon>Bacteria</taxon>
        <taxon>Pseudomonadati</taxon>
        <taxon>Bacteroidota</taxon>
        <taxon>Bacteroidia</taxon>
        <taxon>Marinilabiliales</taxon>
        <taxon>Prolixibacteraceae</taxon>
        <taxon>Draconibacterium</taxon>
    </lineage>
</organism>
<keyword evidence="5" id="KW-0547">Nucleotide-binding</keyword>
<feature type="domain" description="Histidine kinase" evidence="4">
    <location>
        <begin position="1"/>
        <end position="205"/>
    </location>
</feature>
<dbReference type="SUPFAM" id="SSF55874">
    <property type="entry name" value="ATPase domain of HSP90 chaperone/DNA topoisomerase II/histidine kinase"/>
    <property type="match status" value="1"/>
</dbReference>
<sequence length="205" mass="23006">MTVLDLLENEPELTETDRKSFMSTINTLSQSTYHLLLNLLDWASKSKNRSNFETEVLNLNQLISENLSFFKSSATVKSIEMEFNQGQGIFLDGNKNMLQTILRNLVSNAIKFTPEKGRISIRTTKTNDKIQLQITDTGRGMDEKTLKSLHRFKQGESKQGTHGEAGSGLGLVLCNEFVGFHKGTLRFESEPGKGTTAILEFRQAI</sequence>
<dbReference type="InterPro" id="IPR003594">
    <property type="entry name" value="HATPase_dom"/>
</dbReference>
<dbReference type="Proteomes" id="UP000474630">
    <property type="component" value="Chromosome"/>
</dbReference>
<dbReference type="Pfam" id="PF02518">
    <property type="entry name" value="HATPase_c"/>
    <property type="match status" value="1"/>
</dbReference>
<dbReference type="InterPro" id="IPR004358">
    <property type="entry name" value="Sig_transdc_His_kin-like_C"/>
</dbReference>
<evidence type="ECO:0000313" key="6">
    <source>
        <dbReference type="Proteomes" id="UP000474630"/>
    </source>
</evidence>
<dbReference type="GO" id="GO:0005524">
    <property type="term" value="F:ATP binding"/>
    <property type="evidence" value="ECO:0007669"/>
    <property type="project" value="UniProtKB-KW"/>
</dbReference>
<dbReference type="SMART" id="SM00387">
    <property type="entry name" value="HATPase_c"/>
    <property type="match status" value="1"/>
</dbReference>
<dbReference type="InterPro" id="IPR005467">
    <property type="entry name" value="His_kinase_dom"/>
</dbReference>
<comment type="catalytic activity">
    <reaction evidence="1">
        <text>ATP + protein L-histidine = ADP + protein N-phospho-L-histidine.</text>
        <dbReference type="EC" id="2.7.13.3"/>
    </reaction>
</comment>
<accession>A0A6C0R9T7</accession>
<gene>
    <name evidence="5" type="ORF">G0Q07_01440</name>
</gene>
<evidence type="ECO:0000259" key="4">
    <source>
        <dbReference type="PROSITE" id="PS50109"/>
    </source>
</evidence>
<dbReference type="EMBL" id="CP048409">
    <property type="protein sequence ID" value="QIA06475.1"/>
    <property type="molecule type" value="Genomic_DNA"/>
</dbReference>
<dbReference type="KEGG" id="drc:G0Q07_01440"/>
<protein>
    <recommendedName>
        <fullName evidence="2">histidine kinase</fullName>
        <ecNumber evidence="2">2.7.13.3</ecNumber>
    </recommendedName>
</protein>
<keyword evidence="6" id="KW-1185">Reference proteome</keyword>
<dbReference type="InterPro" id="IPR036890">
    <property type="entry name" value="HATPase_C_sf"/>
</dbReference>
<dbReference type="AlphaFoldDB" id="A0A6C0R9T7"/>
<reference evidence="5 6" key="1">
    <citation type="submission" date="2020-02" db="EMBL/GenBank/DDBJ databases">
        <title>Genome sequencing for Draconibacterium sp. strain M1.</title>
        <authorList>
            <person name="Park S.-J."/>
        </authorList>
    </citation>
    <scope>NUCLEOTIDE SEQUENCE [LARGE SCALE GENOMIC DNA]</scope>
    <source>
        <strain evidence="5 6">M1</strain>
    </source>
</reference>
<dbReference type="PROSITE" id="PS50109">
    <property type="entry name" value="HIS_KIN"/>
    <property type="match status" value="1"/>
</dbReference>
<dbReference type="PANTHER" id="PTHR43547:SF2">
    <property type="entry name" value="HYBRID SIGNAL TRANSDUCTION HISTIDINE KINASE C"/>
    <property type="match status" value="1"/>
</dbReference>
<evidence type="ECO:0000313" key="5">
    <source>
        <dbReference type="EMBL" id="QIA06475.1"/>
    </source>
</evidence>
<evidence type="ECO:0000256" key="2">
    <source>
        <dbReference type="ARBA" id="ARBA00012438"/>
    </source>
</evidence>
<dbReference type="Gene3D" id="3.30.565.10">
    <property type="entry name" value="Histidine kinase-like ATPase, C-terminal domain"/>
    <property type="match status" value="1"/>
</dbReference>
<dbReference type="GO" id="GO:0000155">
    <property type="term" value="F:phosphorelay sensor kinase activity"/>
    <property type="evidence" value="ECO:0007669"/>
    <property type="project" value="TreeGrafter"/>
</dbReference>
<keyword evidence="3" id="KW-0597">Phosphoprotein</keyword>